<dbReference type="InterPro" id="IPR036885">
    <property type="entry name" value="SWIB_MDM2_dom_sf"/>
</dbReference>
<dbReference type="InterPro" id="IPR003121">
    <property type="entry name" value="SWIB_MDM2_domain"/>
</dbReference>
<evidence type="ECO:0000259" key="1">
    <source>
        <dbReference type="Pfam" id="PF02201"/>
    </source>
</evidence>
<evidence type="ECO:0000313" key="2">
    <source>
        <dbReference type="EMBL" id="MBW86277.1"/>
    </source>
</evidence>
<name>A0A2P2IYJ1_RHIMU</name>
<dbReference type="SUPFAM" id="SSF47592">
    <property type="entry name" value="SWIB/MDM2 domain"/>
    <property type="match status" value="1"/>
</dbReference>
<dbReference type="EMBL" id="GGEC01005794">
    <property type="protein sequence ID" value="MBW86277.1"/>
    <property type="molecule type" value="Transcribed_RNA"/>
</dbReference>
<sequence length="109" mass="11778">MGNRTGKRAAAMVRRAAYAPKGSVVNAQIRAKETPPCSSNLGKFLGIPPPPRSDFSKLISKFVKLNNRQNPGMKKDFLPGKLSVMLEGKEKVGIPEIAKLLAQQFTKGG</sequence>
<organism evidence="2">
    <name type="scientific">Rhizophora mucronata</name>
    <name type="common">Asiatic mangrove</name>
    <dbReference type="NCBI Taxonomy" id="61149"/>
    <lineage>
        <taxon>Eukaryota</taxon>
        <taxon>Viridiplantae</taxon>
        <taxon>Streptophyta</taxon>
        <taxon>Embryophyta</taxon>
        <taxon>Tracheophyta</taxon>
        <taxon>Spermatophyta</taxon>
        <taxon>Magnoliopsida</taxon>
        <taxon>eudicotyledons</taxon>
        <taxon>Gunneridae</taxon>
        <taxon>Pentapetalae</taxon>
        <taxon>rosids</taxon>
        <taxon>fabids</taxon>
        <taxon>Malpighiales</taxon>
        <taxon>Rhizophoraceae</taxon>
        <taxon>Rhizophora</taxon>
    </lineage>
</organism>
<accession>A0A2P2IYJ1</accession>
<reference evidence="2" key="1">
    <citation type="submission" date="2018-02" db="EMBL/GenBank/DDBJ databases">
        <title>Rhizophora mucronata_Transcriptome.</title>
        <authorList>
            <person name="Meera S.P."/>
            <person name="Sreeshan A."/>
            <person name="Augustine A."/>
        </authorList>
    </citation>
    <scope>NUCLEOTIDE SEQUENCE</scope>
    <source>
        <tissue evidence="2">Leaf</tissue>
    </source>
</reference>
<dbReference type="Gene3D" id="1.10.245.10">
    <property type="entry name" value="SWIB/MDM2 domain"/>
    <property type="match status" value="1"/>
</dbReference>
<dbReference type="AlphaFoldDB" id="A0A2P2IYJ1"/>
<feature type="domain" description="DM2" evidence="1">
    <location>
        <begin position="37"/>
        <end position="104"/>
    </location>
</feature>
<dbReference type="Pfam" id="PF02201">
    <property type="entry name" value="SWIB"/>
    <property type="match status" value="1"/>
</dbReference>
<protein>
    <submittedName>
        <fullName evidence="2">Uncharacterized protein LOC105130257</fullName>
    </submittedName>
</protein>
<proteinExistence type="predicted"/>